<evidence type="ECO:0000256" key="3">
    <source>
        <dbReference type="SAM" id="MobiDB-lite"/>
    </source>
</evidence>
<keyword evidence="1" id="KW-0489">Methyltransferase</keyword>
<dbReference type="GO" id="GO:0032259">
    <property type="term" value="P:methylation"/>
    <property type="evidence" value="ECO:0007669"/>
    <property type="project" value="UniProtKB-KW"/>
</dbReference>
<keyword evidence="6" id="KW-1185">Reference proteome</keyword>
<dbReference type="SMART" id="SM00508">
    <property type="entry name" value="PostSET"/>
    <property type="match status" value="1"/>
</dbReference>
<evidence type="ECO:0000256" key="2">
    <source>
        <dbReference type="ARBA" id="ARBA00022679"/>
    </source>
</evidence>
<dbReference type="InterPro" id="IPR003616">
    <property type="entry name" value="Post-SET_dom"/>
</dbReference>
<comment type="caution">
    <text evidence="5">The sequence shown here is derived from an EMBL/GenBank/DDBJ whole genome shotgun (WGS) entry which is preliminary data.</text>
</comment>
<dbReference type="Proteomes" id="UP001056436">
    <property type="component" value="Unassembled WGS sequence"/>
</dbReference>
<dbReference type="InterPro" id="IPR053201">
    <property type="entry name" value="Flavunoidine_N-MTase"/>
</dbReference>
<name>A0A9Q0B2Z2_9PEZI</name>
<organism evidence="5 6">
    <name type="scientific">Colletotrichum abscissum</name>
    <dbReference type="NCBI Taxonomy" id="1671311"/>
    <lineage>
        <taxon>Eukaryota</taxon>
        <taxon>Fungi</taxon>
        <taxon>Dikarya</taxon>
        <taxon>Ascomycota</taxon>
        <taxon>Pezizomycotina</taxon>
        <taxon>Sordariomycetes</taxon>
        <taxon>Hypocreomycetidae</taxon>
        <taxon>Glomerellales</taxon>
        <taxon>Glomerellaceae</taxon>
        <taxon>Colletotrichum</taxon>
        <taxon>Colletotrichum acutatum species complex</taxon>
    </lineage>
</organism>
<dbReference type="PROSITE" id="PS50868">
    <property type="entry name" value="POST_SET"/>
    <property type="match status" value="1"/>
</dbReference>
<dbReference type="SUPFAM" id="SSF82199">
    <property type="entry name" value="SET domain"/>
    <property type="match status" value="1"/>
</dbReference>
<reference evidence="5" key="1">
    <citation type="submission" date="2019-01" db="EMBL/GenBank/DDBJ databases">
        <title>Colletotrichum abscissum LGMF1257.</title>
        <authorList>
            <person name="Baroncelli R."/>
        </authorList>
    </citation>
    <scope>NUCLEOTIDE SEQUENCE</scope>
    <source>
        <strain evidence="5">Ca142</strain>
    </source>
</reference>
<evidence type="ECO:0000259" key="4">
    <source>
        <dbReference type="PROSITE" id="PS50868"/>
    </source>
</evidence>
<dbReference type="OrthoDB" id="5984008at2759"/>
<feature type="domain" description="Post-SET" evidence="4">
    <location>
        <begin position="225"/>
        <end position="241"/>
    </location>
</feature>
<dbReference type="AlphaFoldDB" id="A0A9Q0B2Z2"/>
<sequence length="354" mass="38797">MVYPSSCTRDEGIPYGHFGLNSGLPLLQPLSRLPSILFKYQTPLPVLSVLNINSNERPFLISCSIPTIRILTHERVQPQPVPGFRRDDDDDRDTANLDPEILTMAPLTPHWTQPSHPDIQDIVKASETEFLTKSFSKVSLPPFAVYAKMSFPPCDLADEPTYATVQCGKAKHLNLNSDLLYINHSCEPSLIFDTGNFNVLAGPKGLQPGDELTFFYPSTEWHMAQPFDCFCGTPSCRGKIGGARDMSRAQLEGLWLNGHIRELLEERDSGARSENDDPTAQALRDALKAAERVVEAARSALRSYTESTTGNSNGTQQQQHQQTAKNGVNGSKAGRNGASARELGGELGGDTRSA</sequence>
<feature type="compositionally biased region" description="Low complexity" evidence="3">
    <location>
        <begin position="299"/>
        <end position="323"/>
    </location>
</feature>
<accession>A0A9Q0B2Z2</accession>
<gene>
    <name evidence="5" type="ORF">CABS02_06803</name>
</gene>
<dbReference type="PANTHER" id="PTHR12350">
    <property type="entry name" value="HISTONE-LYSINE N-METHYLTRANSFERASE-RELATED"/>
    <property type="match status" value="1"/>
</dbReference>
<proteinExistence type="predicted"/>
<dbReference type="EMBL" id="SDAQ01000034">
    <property type="protein sequence ID" value="KAI3553025.1"/>
    <property type="molecule type" value="Genomic_DNA"/>
</dbReference>
<feature type="region of interest" description="Disordered" evidence="3">
    <location>
        <begin position="299"/>
        <end position="354"/>
    </location>
</feature>
<keyword evidence="2" id="KW-0808">Transferase</keyword>
<dbReference type="GO" id="GO:0008168">
    <property type="term" value="F:methyltransferase activity"/>
    <property type="evidence" value="ECO:0007669"/>
    <property type="project" value="UniProtKB-KW"/>
</dbReference>
<evidence type="ECO:0000313" key="6">
    <source>
        <dbReference type="Proteomes" id="UP001056436"/>
    </source>
</evidence>
<dbReference type="PANTHER" id="PTHR12350:SF19">
    <property type="entry name" value="SET DOMAIN-CONTAINING PROTEIN"/>
    <property type="match status" value="1"/>
</dbReference>
<dbReference type="Gene3D" id="2.170.270.10">
    <property type="entry name" value="SET domain"/>
    <property type="match status" value="1"/>
</dbReference>
<dbReference type="InterPro" id="IPR046341">
    <property type="entry name" value="SET_dom_sf"/>
</dbReference>
<protein>
    <recommendedName>
        <fullName evidence="4">Post-SET domain-containing protein</fullName>
    </recommendedName>
</protein>
<evidence type="ECO:0000256" key="1">
    <source>
        <dbReference type="ARBA" id="ARBA00022603"/>
    </source>
</evidence>
<evidence type="ECO:0000313" key="5">
    <source>
        <dbReference type="EMBL" id="KAI3553025.1"/>
    </source>
</evidence>